<reference evidence="1" key="1">
    <citation type="journal article" date="2023" name="Mol. Ecol. Resour.">
        <title>Chromosome-level genome assembly of a triploid poplar Populus alba 'Berolinensis'.</title>
        <authorList>
            <person name="Chen S."/>
            <person name="Yu Y."/>
            <person name="Wang X."/>
            <person name="Wang S."/>
            <person name="Zhang T."/>
            <person name="Zhou Y."/>
            <person name="He R."/>
            <person name="Meng N."/>
            <person name="Wang Y."/>
            <person name="Liu W."/>
            <person name="Liu Z."/>
            <person name="Liu J."/>
            <person name="Guo Q."/>
            <person name="Huang H."/>
            <person name="Sederoff R.R."/>
            <person name="Wang G."/>
            <person name="Qu G."/>
            <person name="Chen S."/>
        </authorList>
    </citation>
    <scope>NUCLEOTIDE SEQUENCE</scope>
    <source>
        <strain evidence="1">SC-2020</strain>
    </source>
</reference>
<evidence type="ECO:0000313" key="1">
    <source>
        <dbReference type="EMBL" id="KAJ6960445.1"/>
    </source>
</evidence>
<evidence type="ECO:0000313" key="2">
    <source>
        <dbReference type="Proteomes" id="UP001164929"/>
    </source>
</evidence>
<organism evidence="1 2">
    <name type="scientific">Populus alba x Populus x berolinensis</name>
    <dbReference type="NCBI Taxonomy" id="444605"/>
    <lineage>
        <taxon>Eukaryota</taxon>
        <taxon>Viridiplantae</taxon>
        <taxon>Streptophyta</taxon>
        <taxon>Embryophyta</taxon>
        <taxon>Tracheophyta</taxon>
        <taxon>Spermatophyta</taxon>
        <taxon>Magnoliopsida</taxon>
        <taxon>eudicotyledons</taxon>
        <taxon>Gunneridae</taxon>
        <taxon>Pentapetalae</taxon>
        <taxon>rosids</taxon>
        <taxon>fabids</taxon>
        <taxon>Malpighiales</taxon>
        <taxon>Salicaceae</taxon>
        <taxon>Saliceae</taxon>
        <taxon>Populus</taxon>
    </lineage>
</organism>
<accession>A0AAD6PTE8</accession>
<sequence>MQGGPKCMQNVKITRGNPITKCKSPPEIVVESIKVLNYGPQRLVSQSSYPDLGL</sequence>
<name>A0AAD6PTE8_9ROSI</name>
<comment type="caution">
    <text evidence="1">The sequence shown here is derived from an EMBL/GenBank/DDBJ whole genome shotgun (WGS) entry which is preliminary data.</text>
</comment>
<protein>
    <submittedName>
        <fullName evidence="1">Uncharacterized protein</fullName>
    </submittedName>
</protein>
<gene>
    <name evidence="1" type="ORF">NC653_038471</name>
</gene>
<dbReference type="EMBL" id="JAQIZT010000017">
    <property type="protein sequence ID" value="KAJ6960445.1"/>
    <property type="molecule type" value="Genomic_DNA"/>
</dbReference>
<dbReference type="AlphaFoldDB" id="A0AAD6PTE8"/>
<proteinExistence type="predicted"/>
<keyword evidence="2" id="KW-1185">Reference proteome</keyword>
<dbReference type="Proteomes" id="UP001164929">
    <property type="component" value="Chromosome 17"/>
</dbReference>